<dbReference type="AlphaFoldDB" id="A0A9P5D2J1"/>
<keyword evidence="19" id="KW-1185">Reference proteome</keyword>
<protein>
    <submittedName>
        <fullName evidence="18">CFEM domain</fullName>
    </submittedName>
</protein>
<evidence type="ECO:0000256" key="3">
    <source>
        <dbReference type="ARBA" id="ARBA00010031"/>
    </source>
</evidence>
<evidence type="ECO:0000256" key="6">
    <source>
        <dbReference type="ARBA" id="ARBA00022617"/>
    </source>
</evidence>
<evidence type="ECO:0000256" key="5">
    <source>
        <dbReference type="ARBA" id="ARBA00022525"/>
    </source>
</evidence>
<comment type="caution">
    <text evidence="15">Lacks conserved residue(s) required for the propagation of feature annotation.</text>
</comment>
<keyword evidence="7" id="KW-0336">GPI-anchor</keyword>
<keyword evidence="11" id="KW-0472">Membrane</keyword>
<dbReference type="GeneID" id="55971858"/>
<feature type="signal peptide" evidence="16">
    <location>
        <begin position="1"/>
        <end position="19"/>
    </location>
</feature>
<dbReference type="SMART" id="SM00747">
    <property type="entry name" value="CFEM"/>
    <property type="match status" value="1"/>
</dbReference>
<keyword evidence="13" id="KW-0325">Glycoprotein</keyword>
<keyword evidence="9 16" id="KW-0732">Signal</keyword>
<evidence type="ECO:0000256" key="14">
    <source>
        <dbReference type="ARBA" id="ARBA00023288"/>
    </source>
</evidence>
<dbReference type="Proteomes" id="UP000749293">
    <property type="component" value="Unassembled WGS sequence"/>
</dbReference>
<evidence type="ECO:0000256" key="16">
    <source>
        <dbReference type="SAM" id="SignalP"/>
    </source>
</evidence>
<evidence type="ECO:0000256" key="2">
    <source>
        <dbReference type="ARBA" id="ARBA00004613"/>
    </source>
</evidence>
<accession>A0A9P5D2J1</accession>
<organism evidence="18 19">
    <name type="scientific">Geosmithia morbida</name>
    <dbReference type="NCBI Taxonomy" id="1094350"/>
    <lineage>
        <taxon>Eukaryota</taxon>
        <taxon>Fungi</taxon>
        <taxon>Dikarya</taxon>
        <taxon>Ascomycota</taxon>
        <taxon>Pezizomycotina</taxon>
        <taxon>Sordariomycetes</taxon>
        <taxon>Hypocreomycetidae</taxon>
        <taxon>Hypocreales</taxon>
        <taxon>Bionectriaceae</taxon>
        <taxon>Geosmithia</taxon>
    </lineage>
</organism>
<dbReference type="EMBL" id="JAANYQ010000005">
    <property type="protein sequence ID" value="KAF4123917.1"/>
    <property type="molecule type" value="Genomic_DNA"/>
</dbReference>
<evidence type="ECO:0000256" key="8">
    <source>
        <dbReference type="ARBA" id="ARBA00022723"/>
    </source>
</evidence>
<keyword evidence="4" id="KW-1003">Cell membrane</keyword>
<keyword evidence="10 15" id="KW-0408">Iron</keyword>
<evidence type="ECO:0000256" key="7">
    <source>
        <dbReference type="ARBA" id="ARBA00022622"/>
    </source>
</evidence>
<evidence type="ECO:0000313" key="19">
    <source>
        <dbReference type="Proteomes" id="UP000749293"/>
    </source>
</evidence>
<evidence type="ECO:0000256" key="1">
    <source>
        <dbReference type="ARBA" id="ARBA00004609"/>
    </source>
</evidence>
<evidence type="ECO:0000256" key="15">
    <source>
        <dbReference type="PROSITE-ProRule" id="PRU01356"/>
    </source>
</evidence>
<keyword evidence="8 15" id="KW-0479">Metal-binding</keyword>
<dbReference type="PROSITE" id="PS52012">
    <property type="entry name" value="CFEM"/>
    <property type="match status" value="1"/>
</dbReference>
<feature type="chain" id="PRO_5040176314" evidence="16">
    <location>
        <begin position="20"/>
        <end position="147"/>
    </location>
</feature>
<feature type="binding site" description="axial binding residue" evidence="15">
    <location>
        <position position="51"/>
    </location>
    <ligand>
        <name>heme</name>
        <dbReference type="ChEBI" id="CHEBI:30413"/>
    </ligand>
    <ligandPart>
        <name>Fe</name>
        <dbReference type="ChEBI" id="CHEBI:18248"/>
    </ligandPart>
</feature>
<evidence type="ECO:0000259" key="17">
    <source>
        <dbReference type="PROSITE" id="PS52012"/>
    </source>
</evidence>
<keyword evidence="14" id="KW-0449">Lipoprotein</keyword>
<evidence type="ECO:0000256" key="4">
    <source>
        <dbReference type="ARBA" id="ARBA00022475"/>
    </source>
</evidence>
<feature type="disulfide bond" evidence="15">
    <location>
        <begin position="47"/>
        <end position="54"/>
    </location>
</feature>
<evidence type="ECO:0000256" key="12">
    <source>
        <dbReference type="ARBA" id="ARBA00023157"/>
    </source>
</evidence>
<dbReference type="GO" id="GO:0005886">
    <property type="term" value="C:plasma membrane"/>
    <property type="evidence" value="ECO:0007669"/>
    <property type="project" value="UniProtKB-SubCell"/>
</dbReference>
<keyword evidence="5" id="KW-0964">Secreted</keyword>
<comment type="subcellular location">
    <subcellularLocation>
        <location evidence="1">Cell membrane</location>
        <topology evidence="1">Lipid-anchor</topology>
        <topology evidence="1">GPI-anchor</topology>
    </subcellularLocation>
    <subcellularLocation>
        <location evidence="2">Secreted</location>
    </subcellularLocation>
</comment>
<feature type="disulfide bond" evidence="15">
    <location>
        <begin position="56"/>
        <end position="89"/>
    </location>
</feature>
<keyword evidence="12 15" id="KW-1015">Disulfide bond</keyword>
<evidence type="ECO:0000256" key="10">
    <source>
        <dbReference type="ARBA" id="ARBA00023004"/>
    </source>
</evidence>
<dbReference type="OrthoDB" id="3065412at2759"/>
<evidence type="ECO:0000313" key="18">
    <source>
        <dbReference type="EMBL" id="KAF4123917.1"/>
    </source>
</evidence>
<evidence type="ECO:0000256" key="11">
    <source>
        <dbReference type="ARBA" id="ARBA00023136"/>
    </source>
</evidence>
<reference evidence="18" key="1">
    <citation type="submission" date="2020-03" db="EMBL/GenBank/DDBJ databases">
        <title>Site-based positive gene gene selection in Geosmithia morbida across the United States reveals a broad range of putative effectors and factors for local host and environmental adapation.</title>
        <authorList>
            <person name="Onufrak A."/>
            <person name="Murdoch R.W."/>
            <person name="Gazis R."/>
            <person name="Huff M."/>
            <person name="Staton M."/>
            <person name="Klingeman W."/>
            <person name="Hadziabdic D."/>
        </authorList>
    </citation>
    <scope>NUCLEOTIDE SEQUENCE</scope>
    <source>
        <strain evidence="18">1262</strain>
    </source>
</reference>
<dbReference type="Pfam" id="PF05730">
    <property type="entry name" value="CFEM"/>
    <property type="match status" value="1"/>
</dbReference>
<dbReference type="GO" id="GO:0046872">
    <property type="term" value="F:metal ion binding"/>
    <property type="evidence" value="ECO:0007669"/>
    <property type="project" value="UniProtKB-UniRule"/>
</dbReference>
<dbReference type="GO" id="GO:0098552">
    <property type="term" value="C:side of membrane"/>
    <property type="evidence" value="ECO:0007669"/>
    <property type="project" value="UniProtKB-KW"/>
</dbReference>
<keyword evidence="6 15" id="KW-0349">Heme</keyword>
<comment type="similarity">
    <text evidence="3">Belongs to the RBT5 family.</text>
</comment>
<dbReference type="InterPro" id="IPR008427">
    <property type="entry name" value="Extracellular_membr_CFEM_dom"/>
</dbReference>
<gene>
    <name evidence="18" type="ORF">GMORB2_5633</name>
</gene>
<dbReference type="RefSeq" id="XP_035322569.1">
    <property type="nucleotide sequence ID" value="XM_035467603.1"/>
</dbReference>
<evidence type="ECO:0000256" key="9">
    <source>
        <dbReference type="ARBA" id="ARBA00022729"/>
    </source>
</evidence>
<name>A0A9P5D2J1_9HYPO</name>
<sequence>MKSSSLFLSLAAAAGVAVAQLSSLSDLPSCAKPCASEYTTGGKVPGCSALDLGCICGKDDFVNGIACCLADACSVSDRDKAISVASDLCSSVGTDLPESVVCKNSTATSTITAPSTSATDDDDDSAAPRLLSGGVIGAAAVAAMLAI</sequence>
<dbReference type="PANTHER" id="PTHR37928">
    <property type="entry name" value="CFEM DOMAIN PROTEIN (AFU_ORTHOLOGUE AFUA_6G14090)"/>
    <property type="match status" value="1"/>
</dbReference>
<dbReference type="InterPro" id="IPR051735">
    <property type="entry name" value="CFEM_domain"/>
</dbReference>
<dbReference type="PANTHER" id="PTHR37928:SF1">
    <property type="entry name" value="CFEM DOMAIN PROTEIN (AFU_ORTHOLOGUE AFUA_6G14090)"/>
    <property type="match status" value="1"/>
</dbReference>
<evidence type="ECO:0000256" key="13">
    <source>
        <dbReference type="ARBA" id="ARBA00023180"/>
    </source>
</evidence>
<feature type="domain" description="CFEM" evidence="17">
    <location>
        <begin position="2"/>
        <end position="116"/>
    </location>
</feature>
<dbReference type="GO" id="GO:0005576">
    <property type="term" value="C:extracellular region"/>
    <property type="evidence" value="ECO:0007669"/>
    <property type="project" value="UniProtKB-SubCell"/>
</dbReference>
<comment type="caution">
    <text evidence="18">The sequence shown here is derived from an EMBL/GenBank/DDBJ whole genome shotgun (WGS) entry which is preliminary data.</text>
</comment>
<proteinExistence type="inferred from homology"/>